<dbReference type="Proteomes" id="UP000660380">
    <property type="component" value="Unassembled WGS sequence"/>
</dbReference>
<dbReference type="SMART" id="SM00028">
    <property type="entry name" value="TPR"/>
    <property type="match status" value="3"/>
</dbReference>
<feature type="repeat" description="TPR" evidence="3">
    <location>
        <begin position="53"/>
        <end position="86"/>
    </location>
</feature>
<keyword evidence="2 3" id="KW-0802">TPR repeat</keyword>
<evidence type="ECO:0000256" key="2">
    <source>
        <dbReference type="ARBA" id="ARBA00022803"/>
    </source>
</evidence>
<dbReference type="InterPro" id="IPR011990">
    <property type="entry name" value="TPR-like_helical_dom_sf"/>
</dbReference>
<proteinExistence type="predicted"/>
<evidence type="ECO:0000256" key="3">
    <source>
        <dbReference type="PROSITE-ProRule" id="PRU00339"/>
    </source>
</evidence>
<evidence type="ECO:0000313" key="5">
    <source>
        <dbReference type="EMBL" id="MBD2607056.1"/>
    </source>
</evidence>
<dbReference type="Gene3D" id="1.25.40.10">
    <property type="entry name" value="Tetratricopeptide repeat domain"/>
    <property type="match status" value="1"/>
</dbReference>
<dbReference type="EMBL" id="JACJTA010000054">
    <property type="protein sequence ID" value="MBD2607056.1"/>
    <property type="molecule type" value="Genomic_DNA"/>
</dbReference>
<evidence type="ECO:0000256" key="4">
    <source>
        <dbReference type="SAM" id="SignalP"/>
    </source>
</evidence>
<gene>
    <name evidence="5" type="ORF">H6G81_21625</name>
</gene>
<keyword evidence="6" id="KW-1185">Reference proteome</keyword>
<dbReference type="Pfam" id="PF13371">
    <property type="entry name" value="TPR_9"/>
    <property type="match status" value="1"/>
</dbReference>
<evidence type="ECO:0000313" key="6">
    <source>
        <dbReference type="Proteomes" id="UP000660380"/>
    </source>
</evidence>
<accession>A0ABR8GVT3</accession>
<dbReference type="PANTHER" id="PTHR44858:SF1">
    <property type="entry name" value="UDP-N-ACETYLGLUCOSAMINE--PEPTIDE N-ACETYLGLUCOSAMINYLTRANSFERASE SPINDLY-RELATED"/>
    <property type="match status" value="1"/>
</dbReference>
<dbReference type="SUPFAM" id="SSF48452">
    <property type="entry name" value="TPR-like"/>
    <property type="match status" value="1"/>
</dbReference>
<sequence length="173" mass="19276">MKGLKLAVAILALGTIVISPKADAKSLFNAQQVSTSQVIAQVPNSEKETTNDANTYLEQGFKRIEKDDYKGAIEVFNQVLKIEPNNAYAYFGRGIANYSLDQYQVAKTDFDKAIEITPDIAYAYYFRGLTSYFLKDKPSALADLRKASTLFKKEGKQDLAQKTDTVIQKIQEG</sequence>
<organism evidence="5 6">
    <name type="scientific">Scytonema hofmannii FACHB-248</name>
    <dbReference type="NCBI Taxonomy" id="1842502"/>
    <lineage>
        <taxon>Bacteria</taxon>
        <taxon>Bacillati</taxon>
        <taxon>Cyanobacteriota</taxon>
        <taxon>Cyanophyceae</taxon>
        <taxon>Nostocales</taxon>
        <taxon>Scytonemataceae</taxon>
        <taxon>Scytonema</taxon>
    </lineage>
</organism>
<protein>
    <submittedName>
        <fullName evidence="5">Tetratricopeptide repeat protein</fullName>
    </submittedName>
</protein>
<feature type="chain" id="PRO_5046503962" evidence="4">
    <location>
        <begin position="25"/>
        <end position="173"/>
    </location>
</feature>
<dbReference type="InterPro" id="IPR019734">
    <property type="entry name" value="TPR_rpt"/>
</dbReference>
<comment type="caution">
    <text evidence="5">The sequence shown here is derived from an EMBL/GenBank/DDBJ whole genome shotgun (WGS) entry which is preliminary data.</text>
</comment>
<feature type="repeat" description="TPR" evidence="3">
    <location>
        <begin position="87"/>
        <end position="120"/>
    </location>
</feature>
<keyword evidence="1" id="KW-0677">Repeat</keyword>
<reference evidence="5 6" key="1">
    <citation type="journal article" date="2020" name="ISME J.">
        <title>Comparative genomics reveals insights into cyanobacterial evolution and habitat adaptation.</title>
        <authorList>
            <person name="Chen M.Y."/>
            <person name="Teng W.K."/>
            <person name="Zhao L."/>
            <person name="Hu C.X."/>
            <person name="Zhou Y.K."/>
            <person name="Han B.P."/>
            <person name="Song L.R."/>
            <person name="Shu W.S."/>
        </authorList>
    </citation>
    <scope>NUCLEOTIDE SEQUENCE [LARGE SCALE GENOMIC DNA]</scope>
    <source>
        <strain evidence="5 6">FACHB-248</strain>
    </source>
</reference>
<dbReference type="InterPro" id="IPR050498">
    <property type="entry name" value="Ycf3"/>
</dbReference>
<name>A0ABR8GVT3_9CYAN</name>
<dbReference type="RefSeq" id="WP_029631497.1">
    <property type="nucleotide sequence ID" value="NZ_JACJTA010000054.1"/>
</dbReference>
<keyword evidence="4" id="KW-0732">Signal</keyword>
<dbReference type="PROSITE" id="PS50005">
    <property type="entry name" value="TPR"/>
    <property type="match status" value="2"/>
</dbReference>
<evidence type="ECO:0000256" key="1">
    <source>
        <dbReference type="ARBA" id="ARBA00022737"/>
    </source>
</evidence>
<dbReference type="PANTHER" id="PTHR44858">
    <property type="entry name" value="TETRATRICOPEPTIDE REPEAT PROTEIN 6"/>
    <property type="match status" value="1"/>
</dbReference>
<feature type="signal peptide" evidence="4">
    <location>
        <begin position="1"/>
        <end position="24"/>
    </location>
</feature>